<dbReference type="Proteomes" id="UP000190696">
    <property type="component" value="Unassembled WGS sequence"/>
</dbReference>
<evidence type="ECO:0000313" key="3">
    <source>
        <dbReference type="Proteomes" id="UP000190696"/>
    </source>
</evidence>
<dbReference type="EMBL" id="MUAI01000008">
    <property type="protein sequence ID" value="OOR06294.1"/>
    <property type="molecule type" value="Genomic_DNA"/>
</dbReference>
<evidence type="ECO:0000313" key="2">
    <source>
        <dbReference type="EMBL" id="OOR06294.1"/>
    </source>
</evidence>
<proteinExistence type="predicted"/>
<dbReference type="GeneID" id="92886189"/>
<accession>A0A1S9T8F8</accession>
<dbReference type="CDD" id="cd03801">
    <property type="entry name" value="GT4_PimA-like"/>
    <property type="match status" value="1"/>
</dbReference>
<dbReference type="Gene3D" id="3.40.50.2000">
    <property type="entry name" value="Glycogen Phosphorylase B"/>
    <property type="match status" value="2"/>
</dbReference>
<protein>
    <submittedName>
        <fullName evidence="2">Glycosyl transferase family 1</fullName>
    </submittedName>
</protein>
<gene>
    <name evidence="2" type="ORF">BW900_12845</name>
</gene>
<dbReference type="SUPFAM" id="SSF53756">
    <property type="entry name" value="UDP-Glycosyltransferase/glycogen phosphorylase"/>
    <property type="match status" value="1"/>
</dbReference>
<accession>A0A0D6T395</accession>
<sequence length="391" mass="44738">MKIIFAISSQYYESEDGVWTTTSYNNTMWDEYLKSFDEIFVLAPLKKVNELPTGCKRADNKNVKFIDSSAIKKKDAIGIIKVRNKINLLVKSLDGGILHSPSFEAELAFSALKKYKKPYVVESRGEQSMHEGFLKARGIPFAKFVKQIFLKMHMRHLEGAYGCIYVSDTLKERYAPKNIIKAAVISDLRLPDSFIKTPRVWEQTSEPFKIINVGNLSPYKDQRTLIKALHFIIKNFNYNIQLNMVGKGPLESELKQFVKELELEQYVKFHGFVPWGEELFSLYDQNDLFVLSSLTEGMPRVVLESLARGLPVVSTEVSGSIEILPKECIAPVGDYKTLAQAIRRLMESPSLLSELSNLGINEIKNYREDILKEKKINYFNEFKEAFKVDGD</sequence>
<dbReference type="InterPro" id="IPR001296">
    <property type="entry name" value="Glyco_trans_1"/>
</dbReference>
<dbReference type="PANTHER" id="PTHR45947">
    <property type="entry name" value="SULFOQUINOVOSYL TRANSFERASE SQD2"/>
    <property type="match status" value="1"/>
</dbReference>
<name>A0A0D6T395_BACMY</name>
<reference evidence="2 3" key="1">
    <citation type="submission" date="2017-01" db="EMBL/GenBank/DDBJ databases">
        <title>Bacillus cereus isolates.</title>
        <authorList>
            <person name="Beno S.M."/>
        </authorList>
    </citation>
    <scope>NUCLEOTIDE SEQUENCE [LARGE SCALE GENOMIC DNA]</scope>
    <source>
        <strain evidence="2 3">FSL W7-1108</strain>
    </source>
</reference>
<feature type="domain" description="Glycosyl transferase family 1" evidence="1">
    <location>
        <begin position="201"/>
        <end position="357"/>
    </location>
</feature>
<dbReference type="RefSeq" id="WP_002184606.1">
    <property type="nucleotide sequence ID" value="NZ_CM125442.1"/>
</dbReference>
<organism evidence="2 3">
    <name type="scientific">Bacillus mycoides</name>
    <dbReference type="NCBI Taxonomy" id="1405"/>
    <lineage>
        <taxon>Bacteria</taxon>
        <taxon>Bacillati</taxon>
        <taxon>Bacillota</taxon>
        <taxon>Bacilli</taxon>
        <taxon>Bacillales</taxon>
        <taxon>Bacillaceae</taxon>
        <taxon>Bacillus</taxon>
        <taxon>Bacillus cereus group</taxon>
    </lineage>
</organism>
<dbReference type="GO" id="GO:0016757">
    <property type="term" value="F:glycosyltransferase activity"/>
    <property type="evidence" value="ECO:0007669"/>
    <property type="project" value="InterPro"/>
</dbReference>
<evidence type="ECO:0000259" key="1">
    <source>
        <dbReference type="Pfam" id="PF00534"/>
    </source>
</evidence>
<dbReference type="PANTHER" id="PTHR45947:SF3">
    <property type="entry name" value="SULFOQUINOVOSYL TRANSFERASE SQD2"/>
    <property type="match status" value="1"/>
</dbReference>
<dbReference type="Pfam" id="PF00534">
    <property type="entry name" value="Glycos_transf_1"/>
    <property type="match status" value="1"/>
</dbReference>
<dbReference type="InterPro" id="IPR050194">
    <property type="entry name" value="Glycosyltransferase_grp1"/>
</dbReference>
<dbReference type="AlphaFoldDB" id="A0A0D6T395"/>
<comment type="caution">
    <text evidence="2">The sequence shown here is derived from an EMBL/GenBank/DDBJ whole genome shotgun (WGS) entry which is preliminary data.</text>
</comment>
<keyword evidence="2" id="KW-0808">Transferase</keyword>